<keyword evidence="3 5" id="KW-0375">Hydrogen ion transport</keyword>
<dbReference type="CDD" id="cd14785">
    <property type="entry name" value="V-ATPase_C"/>
    <property type="match status" value="1"/>
</dbReference>
<evidence type="ECO:0000256" key="2">
    <source>
        <dbReference type="ARBA" id="ARBA00022448"/>
    </source>
</evidence>
<dbReference type="InterPro" id="IPR004907">
    <property type="entry name" value="ATPase_V1-cplx_csu"/>
</dbReference>
<comment type="caution">
    <text evidence="6">The sequence shown here is derived from an EMBL/GenBank/DDBJ whole genome shotgun (WGS) entry which is preliminary data.</text>
</comment>
<accession>A0ABD3NA70</accession>
<proteinExistence type="inferred from homology"/>
<keyword evidence="2 5" id="KW-0813">Transport</keyword>
<evidence type="ECO:0000256" key="1">
    <source>
        <dbReference type="ARBA" id="ARBA00006138"/>
    </source>
</evidence>
<protein>
    <recommendedName>
        <fullName evidence="5">V-type proton ATPase subunit C</fullName>
    </recommendedName>
</protein>
<dbReference type="PANTHER" id="PTHR10137">
    <property type="entry name" value="V-TYPE PROTON ATPASE SUBUNIT C"/>
    <property type="match status" value="1"/>
</dbReference>
<comment type="subunit">
    <text evidence="5">V-ATPase is a heteromultimeric enzyme composed of a peripheral catalytic V1 complex (components A to H) attached to an integral membrane V0 proton pore complex.</text>
</comment>
<name>A0ABD3NA70_9STRA</name>
<organism evidence="6 7">
    <name type="scientific">Cyclotella atomus</name>
    <dbReference type="NCBI Taxonomy" id="382360"/>
    <lineage>
        <taxon>Eukaryota</taxon>
        <taxon>Sar</taxon>
        <taxon>Stramenopiles</taxon>
        <taxon>Ochrophyta</taxon>
        <taxon>Bacillariophyta</taxon>
        <taxon>Coscinodiscophyceae</taxon>
        <taxon>Thalassiosirophycidae</taxon>
        <taxon>Stephanodiscales</taxon>
        <taxon>Stephanodiscaceae</taxon>
        <taxon>Cyclotella</taxon>
    </lineage>
</organism>
<dbReference type="Pfam" id="PF03223">
    <property type="entry name" value="V-ATPase_C"/>
    <property type="match status" value="1"/>
</dbReference>
<evidence type="ECO:0000256" key="5">
    <source>
        <dbReference type="RuleBase" id="RU364010"/>
    </source>
</evidence>
<keyword evidence="7" id="KW-1185">Reference proteome</keyword>
<dbReference type="EMBL" id="JALLPJ020001257">
    <property type="protein sequence ID" value="KAL3772891.1"/>
    <property type="molecule type" value="Genomic_DNA"/>
</dbReference>
<dbReference type="AlphaFoldDB" id="A0ABD3NA70"/>
<evidence type="ECO:0000313" key="6">
    <source>
        <dbReference type="EMBL" id="KAL3772891.1"/>
    </source>
</evidence>
<dbReference type="InterPro" id="IPR036132">
    <property type="entry name" value="Vac_ATP_synth_c_sf"/>
</dbReference>
<sequence>MTYLITSISNSGGAPEQAYRSLQNAGACPSAPHAEMFKLEVPSLMVGTLDSLMNLSDELGKTDSLVESVVRKVEKSSAELAGKKFSASELTVGGVPSSRYIQQFAWDYAKYPNRRPLKELVGLISSGVAAIDEELKQLSGSYGDKQASLQDAKRKKGGNLMVADLNDALDEKTVRGLEIHDTEYLKSVFVAVGKGQVEMFQREIYQLGSDLVGYGGPDWSRNPNGLGQNSNFGSTVDRHKTKGSPVVPGSLVTVTSDNDSTLFMVTILRGMYEAGYYEGDEFVPGTKIDLEEAFSKVLREKRYVVREFNYDPSQQGKAGMALEQLQVEVDNMRSGLTRWCKTHYGEAFVAWMHIKVIRVFVESVLRYGLPVDFTAVLYKVAAGKETVLVESLDKSFGTPKDKNEEADMDEEEYHDFVLIKFDP</sequence>
<dbReference type="Proteomes" id="UP001530400">
    <property type="component" value="Unassembled WGS sequence"/>
</dbReference>
<reference evidence="6 7" key="1">
    <citation type="submission" date="2024-10" db="EMBL/GenBank/DDBJ databases">
        <title>Updated reference genomes for cyclostephanoid diatoms.</title>
        <authorList>
            <person name="Roberts W.R."/>
            <person name="Alverson A.J."/>
        </authorList>
    </citation>
    <scope>NUCLEOTIDE SEQUENCE [LARGE SCALE GENOMIC DNA]</scope>
    <source>
        <strain evidence="6 7">AJA010-31</strain>
    </source>
</reference>
<evidence type="ECO:0000313" key="7">
    <source>
        <dbReference type="Proteomes" id="UP001530400"/>
    </source>
</evidence>
<dbReference type="GO" id="GO:1902600">
    <property type="term" value="P:proton transmembrane transport"/>
    <property type="evidence" value="ECO:0007669"/>
    <property type="project" value="UniProtKB-KW"/>
</dbReference>
<gene>
    <name evidence="6" type="ORF">ACHAWO_009644</name>
</gene>
<evidence type="ECO:0000256" key="4">
    <source>
        <dbReference type="ARBA" id="ARBA00023065"/>
    </source>
</evidence>
<keyword evidence="4 5" id="KW-0406">Ion transport</keyword>
<dbReference type="PANTHER" id="PTHR10137:SF0">
    <property type="entry name" value="V-TYPE PROTON ATPASE SUBUNIT C"/>
    <property type="match status" value="1"/>
</dbReference>
<dbReference type="Gene3D" id="1.20.1460.10">
    <property type="entry name" value="subunit c (vma5p) of the yeast v-atpase, domain 2"/>
    <property type="match status" value="2"/>
</dbReference>
<evidence type="ECO:0000256" key="3">
    <source>
        <dbReference type="ARBA" id="ARBA00022781"/>
    </source>
</evidence>
<comment type="function">
    <text evidence="5">Subunit of the V1 complex of vacuolar(H+)-ATPase (V-ATPase), a multisubunit enzyme composed of a peripheral complex (V1) that hydrolyzes ATP and a membrane integral complex (V0) that translocates protons. V-ATPase is responsible for acidifying and maintaining the pH of intracellular compartments and in some cell types, is targeted to the plasma membrane, where it is responsible for acidifying the extracellular environment. Subunit C is necessary for the assembly of the catalytic sector of the enzyme and is likely to have a specific function in its catalytic activity.</text>
</comment>
<comment type="similarity">
    <text evidence="1 5">Belongs to the V-ATPase C subunit family.</text>
</comment>
<dbReference type="SUPFAM" id="SSF118203">
    <property type="entry name" value="Vacuolar ATP synthase subunit C"/>
    <property type="match status" value="1"/>
</dbReference>